<feature type="region of interest" description="Disordered" evidence="8">
    <location>
        <begin position="383"/>
        <end position="409"/>
    </location>
</feature>
<dbReference type="GO" id="GO:0000724">
    <property type="term" value="P:double-strand break repair via homologous recombination"/>
    <property type="evidence" value="ECO:0007669"/>
    <property type="project" value="TreeGrafter"/>
</dbReference>
<evidence type="ECO:0000313" key="12">
    <source>
        <dbReference type="EMBL" id="RFU32429.1"/>
    </source>
</evidence>
<comment type="caution">
    <text evidence="12">The sequence shown here is derived from an EMBL/GenBank/DDBJ whole genome shotgun (WGS) entry which is preliminary data.</text>
</comment>
<dbReference type="InterPro" id="IPR013083">
    <property type="entry name" value="Znf_RING/FYVE/PHD"/>
</dbReference>
<dbReference type="GO" id="GO:0004386">
    <property type="term" value="F:helicase activity"/>
    <property type="evidence" value="ECO:0007669"/>
    <property type="project" value="UniProtKB-KW"/>
</dbReference>
<sequence>MDQNLPSSSQPSPLSVAELMNEIAFQKVLLSSIDDSVQNREDAEAEVKTEIAALERQLRELRRGILTGGLVSSQSAPLDSSDVATSVTSQSDSRSLHSSPSKEKPSAMASPRSQESVDSVLHTPKASLPTRKRAYSGHMGGDLAPQVNKSQRTSPSPFVTGSANSFSEVSSDNEFEDFDREFFKRQQQEEQRIERERLDAEFARRIQNEDPNSSPRNPPQNHGPSAFDRISGVRPPIRNPTTPSSTPYSGSSGSHLLPGSYLSDEDYGSDSDLDSDLEIIPSSAFHDNGRHRETFPSSASYHDPNYHMNPVNGRLQGQPNGSAGSTLQYSGHNPLNPTLQQSMYNNGRVSTVTKQGMGSLIPQPGHKMGGNYMPNSYGVMGPYAGGQPHTGGQSSQFQNGSGPSTYGAQSSGVKGALGNTSMFDTLSDVINRTSSALYDQMPRFLYDERYAGQLDYIVNDPRKTTEEIKALLENIRPDVELPAEDREGTPDGLKYPLYEHQKLALTWLKSMEEGTNKGGILADDMGLGKTISSLALILGRPSTDRGRKTTLIVGPVALVRQWEREIRAKIKVSHKLSTHMVHGQARKLSWDELRNFDIVLTTYGTLGAEYSRLKVYLEKQKERGNNQIDEAPMKKLFPLLGPKSLFYRVILDEAQYIKNKATKAALAACQLKSLTRFCLTGTPMMNNVGELYSLIHFLRIRPYNEWSKFSADFGRLTKGNSRDQEMKNAMLKLQAVLKAILLRRTKTSLIDGKPIIILPPKTEEITHVVFSDDEQAYYNALETKTQLQFNKYMKAGTVGKNYTNILVLLLRLRQCCCHPHLITDFDEAPPGLAENDMIKLAESLSPEVVGRLLAADAFECPVCYDGVPNPRIVIPCGHDTCSECLSKLIDQAVQQGVADGNEGSVVSKCPTCRGKIEMNKVIDYKAFKKVHMPKAADNESQSEGCSDDSSDDEDDSESSMDSEDDDADKYGNLKGFIVPEIESSDTSDGENEKCDGAKALETTQPVEQKLEKKTKAKGKGKQKEKAKKHLSIAMMKKNANTVEGRHRYMRYLRKNWQPSAKTNKCIELLKQFHDGGKKTIVFSQFVSLLDLLQVPMEQEGWSFERYDGSMNAEARNEAIVRFTDKPDCKIMLVSLKAGNAGLNLVAASRVIILDPFWNPFIEMQAVDRAYRIGQQNPVEVHRILIEGTVEDRIIELQEKKRKLVDAALDEKAHKSLGRLDVRQLAFLFGVDRQ</sequence>
<dbReference type="Gene3D" id="3.40.50.10810">
    <property type="entry name" value="Tandem AAA-ATPase domain"/>
    <property type="match status" value="1"/>
</dbReference>
<feature type="region of interest" description="Disordered" evidence="8">
    <location>
        <begin position="206"/>
        <end position="336"/>
    </location>
</feature>
<keyword evidence="7" id="KW-0175">Coiled coil</keyword>
<feature type="compositionally biased region" description="Low complexity" evidence="8">
    <location>
        <begin position="240"/>
        <end position="262"/>
    </location>
</feature>
<evidence type="ECO:0000256" key="2">
    <source>
        <dbReference type="ARBA" id="ARBA00022741"/>
    </source>
</evidence>
<protein>
    <submittedName>
        <fullName evidence="12">Uncharacterized protein</fullName>
    </submittedName>
</protein>
<feature type="domain" description="RING-type" evidence="9">
    <location>
        <begin position="860"/>
        <end position="913"/>
    </location>
</feature>
<feature type="coiled-coil region" evidence="7">
    <location>
        <begin position="37"/>
        <end position="64"/>
    </location>
</feature>
<dbReference type="CDD" id="cd18793">
    <property type="entry name" value="SF2_C_SNF"/>
    <property type="match status" value="1"/>
</dbReference>
<keyword evidence="6" id="KW-0862">Zinc</keyword>
<dbReference type="Proteomes" id="UP000258309">
    <property type="component" value="Unassembled WGS sequence"/>
</dbReference>
<evidence type="ECO:0000259" key="10">
    <source>
        <dbReference type="PROSITE" id="PS51192"/>
    </source>
</evidence>
<dbReference type="CDD" id="cd18008">
    <property type="entry name" value="DEXDc_SHPRH-like"/>
    <property type="match status" value="1"/>
</dbReference>
<dbReference type="Pfam" id="PF00271">
    <property type="entry name" value="Helicase_C"/>
    <property type="match status" value="1"/>
</dbReference>
<feature type="compositionally biased region" description="Polar residues" evidence="8">
    <location>
        <begin position="209"/>
        <end position="223"/>
    </location>
</feature>
<dbReference type="Gene3D" id="3.30.40.10">
    <property type="entry name" value="Zinc/RING finger domain, C3HC4 (zinc finger)"/>
    <property type="match status" value="1"/>
</dbReference>
<dbReference type="InterPro" id="IPR001650">
    <property type="entry name" value="Helicase_C-like"/>
</dbReference>
<name>A0A3E2HGA3_SCYLI</name>
<dbReference type="InterPro" id="IPR050628">
    <property type="entry name" value="SNF2_RAD54_helicase_TF"/>
</dbReference>
<feature type="compositionally biased region" description="Polar residues" evidence="8">
    <location>
        <begin position="70"/>
        <end position="99"/>
    </location>
</feature>
<dbReference type="SMART" id="SM00184">
    <property type="entry name" value="RING"/>
    <property type="match status" value="1"/>
</dbReference>
<dbReference type="InterPro" id="IPR038718">
    <property type="entry name" value="SNF2-like_sf"/>
</dbReference>
<feature type="compositionally biased region" description="Low complexity" evidence="8">
    <location>
        <begin position="391"/>
        <end position="404"/>
    </location>
</feature>
<dbReference type="AlphaFoldDB" id="A0A3E2HGA3"/>
<keyword evidence="13" id="KW-1185">Reference proteome</keyword>
<feature type="domain" description="Helicase C-terminal" evidence="11">
    <location>
        <begin position="1064"/>
        <end position="1220"/>
    </location>
</feature>
<dbReference type="PANTHER" id="PTHR45626:SF16">
    <property type="entry name" value="ATP-DEPENDENT HELICASE ULS1"/>
    <property type="match status" value="1"/>
</dbReference>
<evidence type="ECO:0000256" key="5">
    <source>
        <dbReference type="ARBA" id="ARBA00022840"/>
    </source>
</evidence>
<evidence type="ECO:0000313" key="13">
    <source>
        <dbReference type="Proteomes" id="UP000258309"/>
    </source>
</evidence>
<feature type="non-terminal residue" evidence="12">
    <location>
        <position position="1233"/>
    </location>
</feature>
<evidence type="ECO:0000256" key="1">
    <source>
        <dbReference type="ARBA" id="ARBA00007025"/>
    </source>
</evidence>
<gene>
    <name evidence="12" type="ORF">B7463_g3913</name>
</gene>
<dbReference type="GO" id="GO:0016787">
    <property type="term" value="F:hydrolase activity"/>
    <property type="evidence" value="ECO:0007669"/>
    <property type="project" value="UniProtKB-KW"/>
</dbReference>
<dbReference type="Gene3D" id="3.40.50.300">
    <property type="entry name" value="P-loop containing nucleotide triphosphate hydrolases"/>
    <property type="match status" value="2"/>
</dbReference>
<dbReference type="SMART" id="SM00487">
    <property type="entry name" value="DEXDc"/>
    <property type="match status" value="1"/>
</dbReference>
<keyword evidence="2" id="KW-0547">Nucleotide-binding</keyword>
<feature type="compositionally biased region" description="Polar residues" evidence="8">
    <location>
        <begin position="147"/>
        <end position="170"/>
    </location>
</feature>
<feature type="non-terminal residue" evidence="12">
    <location>
        <position position="1"/>
    </location>
</feature>
<dbReference type="OrthoDB" id="423559at2759"/>
<dbReference type="PROSITE" id="PS51192">
    <property type="entry name" value="HELICASE_ATP_BIND_1"/>
    <property type="match status" value="1"/>
</dbReference>
<evidence type="ECO:0000256" key="8">
    <source>
        <dbReference type="SAM" id="MobiDB-lite"/>
    </source>
</evidence>
<keyword evidence="5" id="KW-0067">ATP-binding</keyword>
<dbReference type="SUPFAM" id="SSF52540">
    <property type="entry name" value="P-loop containing nucleoside triphosphate hydrolases"/>
    <property type="match status" value="2"/>
</dbReference>
<dbReference type="PROSITE" id="PS50089">
    <property type="entry name" value="ZF_RING_2"/>
    <property type="match status" value="1"/>
</dbReference>
<dbReference type="InterPro" id="IPR049730">
    <property type="entry name" value="SNF2/RAD54-like_C"/>
</dbReference>
<dbReference type="PANTHER" id="PTHR45626">
    <property type="entry name" value="TRANSCRIPTION TERMINATION FACTOR 2-RELATED"/>
    <property type="match status" value="1"/>
</dbReference>
<dbReference type="GO" id="GO:0008094">
    <property type="term" value="F:ATP-dependent activity, acting on DNA"/>
    <property type="evidence" value="ECO:0007669"/>
    <property type="project" value="TreeGrafter"/>
</dbReference>
<dbReference type="Pfam" id="PF13923">
    <property type="entry name" value="zf-C3HC4_2"/>
    <property type="match status" value="1"/>
</dbReference>
<dbReference type="GO" id="GO:0005524">
    <property type="term" value="F:ATP binding"/>
    <property type="evidence" value="ECO:0007669"/>
    <property type="project" value="UniProtKB-KW"/>
</dbReference>
<dbReference type="STRING" id="5539.A0A3E2HGA3"/>
<dbReference type="SMART" id="SM00490">
    <property type="entry name" value="HELICc"/>
    <property type="match status" value="1"/>
</dbReference>
<dbReference type="GO" id="GO:0008270">
    <property type="term" value="F:zinc ion binding"/>
    <property type="evidence" value="ECO:0007669"/>
    <property type="project" value="UniProtKB-KW"/>
</dbReference>
<dbReference type="GO" id="GO:0005737">
    <property type="term" value="C:cytoplasm"/>
    <property type="evidence" value="ECO:0007669"/>
    <property type="project" value="TreeGrafter"/>
</dbReference>
<organism evidence="12 13">
    <name type="scientific">Scytalidium lignicola</name>
    <name type="common">Hyphomycete</name>
    <dbReference type="NCBI Taxonomy" id="5539"/>
    <lineage>
        <taxon>Eukaryota</taxon>
        <taxon>Fungi</taxon>
        <taxon>Dikarya</taxon>
        <taxon>Ascomycota</taxon>
        <taxon>Pezizomycotina</taxon>
        <taxon>Leotiomycetes</taxon>
        <taxon>Leotiomycetes incertae sedis</taxon>
        <taxon>Scytalidium</taxon>
    </lineage>
</organism>
<evidence type="ECO:0000259" key="11">
    <source>
        <dbReference type="PROSITE" id="PS51194"/>
    </source>
</evidence>
<dbReference type="InterPro" id="IPR001841">
    <property type="entry name" value="Znf_RING"/>
</dbReference>
<proteinExistence type="inferred from homology"/>
<feature type="region of interest" description="Disordered" evidence="8">
    <location>
        <begin position="69"/>
        <end position="172"/>
    </location>
</feature>
<evidence type="ECO:0000256" key="7">
    <source>
        <dbReference type="SAM" id="Coils"/>
    </source>
</evidence>
<comment type="similarity">
    <text evidence="1">Belongs to the SNF2/RAD54 helicase family.</text>
</comment>
<dbReference type="GO" id="GO:0005634">
    <property type="term" value="C:nucleus"/>
    <property type="evidence" value="ECO:0007669"/>
    <property type="project" value="TreeGrafter"/>
</dbReference>
<dbReference type="PROSITE" id="PS51194">
    <property type="entry name" value="HELICASE_CTER"/>
    <property type="match status" value="1"/>
</dbReference>
<reference evidence="12 13" key="1">
    <citation type="submission" date="2018-05" db="EMBL/GenBank/DDBJ databases">
        <title>Draft genome sequence of Scytalidium lignicola DSM 105466, a ubiquitous saprotrophic fungus.</title>
        <authorList>
            <person name="Buettner E."/>
            <person name="Gebauer A.M."/>
            <person name="Hofrichter M."/>
            <person name="Liers C."/>
            <person name="Kellner H."/>
        </authorList>
    </citation>
    <scope>NUCLEOTIDE SEQUENCE [LARGE SCALE GENOMIC DNA]</scope>
    <source>
        <strain evidence="12 13">DSM 105466</strain>
    </source>
</reference>
<dbReference type="EMBL" id="NCSJ02000055">
    <property type="protein sequence ID" value="RFU32429.1"/>
    <property type="molecule type" value="Genomic_DNA"/>
</dbReference>
<accession>A0A3E2HGA3</accession>
<keyword evidence="6" id="KW-0479">Metal-binding</keyword>
<evidence type="ECO:0000256" key="6">
    <source>
        <dbReference type="PROSITE-ProRule" id="PRU00175"/>
    </source>
</evidence>
<dbReference type="SUPFAM" id="SSF57850">
    <property type="entry name" value="RING/U-box"/>
    <property type="match status" value="1"/>
</dbReference>
<feature type="domain" description="Helicase ATP-binding" evidence="10">
    <location>
        <begin position="510"/>
        <end position="701"/>
    </location>
</feature>
<dbReference type="InterPro" id="IPR014001">
    <property type="entry name" value="Helicase_ATP-bd"/>
</dbReference>
<keyword evidence="6" id="KW-0863">Zinc-finger</keyword>
<evidence type="ECO:0000256" key="3">
    <source>
        <dbReference type="ARBA" id="ARBA00022801"/>
    </source>
</evidence>
<keyword evidence="3" id="KW-0378">Hydrolase</keyword>
<feature type="region of interest" description="Disordered" evidence="8">
    <location>
        <begin position="933"/>
        <end position="1029"/>
    </location>
</feature>
<feature type="compositionally biased region" description="Polar residues" evidence="8">
    <location>
        <begin position="315"/>
        <end position="336"/>
    </location>
</feature>
<feature type="compositionally biased region" description="Acidic residues" evidence="8">
    <location>
        <begin position="263"/>
        <end position="277"/>
    </location>
</feature>
<dbReference type="Pfam" id="PF00176">
    <property type="entry name" value="SNF2-rel_dom"/>
    <property type="match status" value="1"/>
</dbReference>
<dbReference type="OMA" id="CHPHLIN"/>
<feature type="compositionally biased region" description="Basic residues" evidence="8">
    <location>
        <begin position="1014"/>
        <end position="1029"/>
    </location>
</feature>
<feature type="compositionally biased region" description="Acidic residues" evidence="8">
    <location>
        <begin position="945"/>
        <end position="967"/>
    </location>
</feature>
<dbReference type="InterPro" id="IPR000330">
    <property type="entry name" value="SNF2_N"/>
</dbReference>
<evidence type="ECO:0000256" key="4">
    <source>
        <dbReference type="ARBA" id="ARBA00022806"/>
    </source>
</evidence>
<evidence type="ECO:0000259" key="9">
    <source>
        <dbReference type="PROSITE" id="PS50089"/>
    </source>
</evidence>
<dbReference type="InterPro" id="IPR027417">
    <property type="entry name" value="P-loop_NTPase"/>
</dbReference>
<keyword evidence="4" id="KW-0347">Helicase</keyword>